<keyword evidence="5" id="KW-1015">Disulfide bond</keyword>
<evidence type="ECO:0000313" key="9">
    <source>
        <dbReference type="EMBL" id="OAI08181.1"/>
    </source>
</evidence>
<dbReference type="Pfam" id="PF05247">
    <property type="entry name" value="FlhD"/>
    <property type="match status" value="1"/>
</dbReference>
<evidence type="ECO:0000256" key="6">
    <source>
        <dbReference type="ARBA" id="ARBA00023159"/>
    </source>
</evidence>
<evidence type="ECO:0000256" key="3">
    <source>
        <dbReference type="ARBA" id="ARBA00023015"/>
    </source>
</evidence>
<dbReference type="EMBL" id="LUUH01000024">
    <property type="protein sequence ID" value="OAI08181.1"/>
    <property type="molecule type" value="Genomic_DNA"/>
</dbReference>
<sequence>MEDSLYHLQLDYLLLAREMVLSGQEEQAKFSLGLTPEAMGILKKLQVQQIREIARRECLAFTPRFNASFWGRYLQVDQSVHEGDTCDSQARDLLMLLTGSGDIA</sequence>
<proteinExistence type="predicted"/>
<dbReference type="Gene3D" id="1.10.4000.10">
    <property type="entry name" value="Flagellar transcriptional activator FlhD"/>
    <property type="match status" value="1"/>
</dbReference>
<dbReference type="SUPFAM" id="SSF63592">
    <property type="entry name" value="Flagellar transcriptional activator FlhD"/>
    <property type="match status" value="1"/>
</dbReference>
<dbReference type="GO" id="GO:0003677">
    <property type="term" value="F:DNA binding"/>
    <property type="evidence" value="ECO:0007669"/>
    <property type="project" value="UniProtKB-KW"/>
</dbReference>
<keyword evidence="4" id="KW-0238">DNA-binding</keyword>
<evidence type="ECO:0000256" key="2">
    <source>
        <dbReference type="ARBA" id="ARBA00022795"/>
    </source>
</evidence>
<keyword evidence="3" id="KW-0805">Transcription regulation</keyword>
<evidence type="ECO:0008006" key="11">
    <source>
        <dbReference type="Google" id="ProtNLM"/>
    </source>
</evidence>
<evidence type="ECO:0000256" key="5">
    <source>
        <dbReference type="ARBA" id="ARBA00023157"/>
    </source>
</evidence>
<protein>
    <recommendedName>
        <fullName evidence="11">Flagellar transcriptional regulator FlhD</fullName>
    </recommendedName>
</protein>
<dbReference type="GO" id="GO:0045893">
    <property type="term" value="P:positive regulation of DNA-templated transcription"/>
    <property type="evidence" value="ECO:0007669"/>
    <property type="project" value="InterPro"/>
</dbReference>
<keyword evidence="6" id="KW-0010">Activator</keyword>
<gene>
    <name evidence="9" type="ORF">A1353_05980</name>
</gene>
<reference evidence="9 10" key="1">
    <citation type="submission" date="2016-03" db="EMBL/GenBank/DDBJ databases">
        <authorList>
            <person name="Ploux O."/>
        </authorList>
    </citation>
    <scope>NUCLEOTIDE SEQUENCE [LARGE SCALE GENOMIC DNA]</scope>
    <source>
        <strain evidence="9 10">R-45371</strain>
    </source>
</reference>
<dbReference type="InterPro" id="IPR023559">
    <property type="entry name" value="Flagellar_FlhD"/>
</dbReference>
<dbReference type="RefSeq" id="WP_064035645.1">
    <property type="nucleotide sequence ID" value="NZ_LUUH01000024.1"/>
</dbReference>
<evidence type="ECO:0000256" key="4">
    <source>
        <dbReference type="ARBA" id="ARBA00023125"/>
    </source>
</evidence>
<dbReference type="Proteomes" id="UP000077763">
    <property type="component" value="Unassembled WGS sequence"/>
</dbReference>
<keyword evidence="7" id="KW-0804">Transcription</keyword>
<evidence type="ECO:0000256" key="1">
    <source>
        <dbReference type="ARBA" id="ARBA00022490"/>
    </source>
</evidence>
<dbReference type="AlphaFoldDB" id="A0A177MR94"/>
<comment type="caution">
    <text evidence="9">The sequence shown here is derived from an EMBL/GenBank/DDBJ whole genome shotgun (WGS) entry which is preliminary data.</text>
</comment>
<dbReference type="InterPro" id="IPR036194">
    <property type="entry name" value="FlhD_sf"/>
</dbReference>
<evidence type="ECO:0000256" key="8">
    <source>
        <dbReference type="ARBA" id="ARBA00025431"/>
    </source>
</evidence>
<keyword evidence="2" id="KW-1005">Bacterial flagellum biogenesis</keyword>
<evidence type="ECO:0000313" key="10">
    <source>
        <dbReference type="Proteomes" id="UP000077763"/>
    </source>
</evidence>
<accession>A0A177MR94</accession>
<evidence type="ECO:0000256" key="7">
    <source>
        <dbReference type="ARBA" id="ARBA00023163"/>
    </source>
</evidence>
<comment type="function">
    <text evidence="8">Functions in complex with FlhC as a master transcriptional regulator that regulates transcription of several flagellar and non-flagellar operons by binding to their promoter region. Activates expression of class 2 flagellar genes, including fliA, which is a flagellum-specific sigma factor that turns on the class 3 genes. Also regulates genes whose products function in a variety of physiological pathways.</text>
</comment>
<keyword evidence="1" id="KW-0963">Cytoplasm</keyword>
<organism evidence="9 10">
    <name type="scientific">Methylomonas methanica</name>
    <dbReference type="NCBI Taxonomy" id="421"/>
    <lineage>
        <taxon>Bacteria</taxon>
        <taxon>Pseudomonadati</taxon>
        <taxon>Pseudomonadota</taxon>
        <taxon>Gammaproteobacteria</taxon>
        <taxon>Methylococcales</taxon>
        <taxon>Methylococcaceae</taxon>
        <taxon>Methylomonas</taxon>
    </lineage>
</organism>
<dbReference type="GO" id="GO:0044780">
    <property type="term" value="P:bacterial-type flagellum assembly"/>
    <property type="evidence" value="ECO:0007669"/>
    <property type="project" value="InterPro"/>
</dbReference>
<name>A0A177MR94_METMH</name>